<organism evidence="2 3">
    <name type="scientific">Brucella tritici</name>
    <dbReference type="NCBI Taxonomy" id="94626"/>
    <lineage>
        <taxon>Bacteria</taxon>
        <taxon>Pseudomonadati</taxon>
        <taxon>Pseudomonadota</taxon>
        <taxon>Alphaproteobacteria</taxon>
        <taxon>Hyphomicrobiales</taxon>
        <taxon>Brucellaceae</taxon>
        <taxon>Brucella/Ochrobactrum group</taxon>
        <taxon>Brucella</taxon>
    </lineage>
</organism>
<evidence type="ECO:0000313" key="2">
    <source>
        <dbReference type="EMBL" id="KAB2655164.1"/>
    </source>
</evidence>
<reference evidence="2 3" key="1">
    <citation type="submission" date="2019-09" db="EMBL/GenBank/DDBJ databases">
        <title>Taxonomic organization of the family Brucellaceae based on a phylogenomic approach.</title>
        <authorList>
            <person name="Leclercq S."/>
            <person name="Cloeckaert A."/>
            <person name="Zygmunt M.S."/>
        </authorList>
    </citation>
    <scope>NUCLEOTIDE SEQUENCE [LARGE SCALE GENOMIC DNA]</scope>
    <source>
        <strain evidence="2 3">TA93</strain>
    </source>
</reference>
<name>A0A7V8B0V4_9HYPH</name>
<dbReference type="Proteomes" id="UP000460650">
    <property type="component" value="Unassembled WGS sequence"/>
</dbReference>
<sequence>MIEKIRNRLRQKPKEASQPTTEMTQILKDREDQERITATLKRMAAQEFKDNIDPVAPCDRKIFDEKYVFGYALEVAETVVSSVKFVRQDYKAELSQSNKIGVALILLADIDAACLLIADIAKSAPGLLSWDYAERLAVSNHLHLSVIKNLVLHMISETSEGRFIVHEWSKKPLPEKVKILTFFTNRVRHRLMAIQKLSSRAPDIYDLEDWDLQYPEHFLAETALELFPLRYWHRFQDAGLNDAMEFTCTGSELPPFYRLFLPIEALTWFGSVIKIKTDSPSTIPKSIEVDGIRCFIPNSIIGPRTAELFRVARVEHRLKPRLSDLPHIW</sequence>
<protein>
    <submittedName>
        <fullName evidence="2">Uncharacterized protein</fullName>
    </submittedName>
</protein>
<comment type="caution">
    <text evidence="2">The sequence shown here is derived from an EMBL/GenBank/DDBJ whole genome shotgun (WGS) entry which is preliminary data.</text>
</comment>
<dbReference type="AlphaFoldDB" id="A0A7V8B0V4"/>
<dbReference type="EMBL" id="WBVY01000007">
    <property type="protein sequence ID" value="KAB2655164.1"/>
    <property type="molecule type" value="Genomic_DNA"/>
</dbReference>
<proteinExistence type="predicted"/>
<feature type="region of interest" description="Disordered" evidence="1">
    <location>
        <begin position="1"/>
        <end position="22"/>
    </location>
</feature>
<accession>A0A7V8B0V4</accession>
<gene>
    <name evidence="2" type="ORF">F9K94_21675</name>
</gene>
<dbReference type="RefSeq" id="WP_151648452.1">
    <property type="nucleotide sequence ID" value="NZ_WBVY01000007.1"/>
</dbReference>
<evidence type="ECO:0000313" key="3">
    <source>
        <dbReference type="Proteomes" id="UP000460650"/>
    </source>
</evidence>
<evidence type="ECO:0000256" key="1">
    <source>
        <dbReference type="SAM" id="MobiDB-lite"/>
    </source>
</evidence>